<dbReference type="EC" id="3.1.1.61" evidence="5"/>
<dbReference type="CDD" id="cd17541">
    <property type="entry name" value="REC_CheB-like"/>
    <property type="match status" value="1"/>
</dbReference>
<dbReference type="NCBIfam" id="NF001965">
    <property type="entry name" value="PRK00742.1"/>
    <property type="match status" value="1"/>
</dbReference>
<feature type="active site" evidence="5 6">
    <location>
        <position position="166"/>
    </location>
</feature>
<dbReference type="PROSITE" id="PS50110">
    <property type="entry name" value="RESPONSE_REGULATORY"/>
    <property type="match status" value="1"/>
</dbReference>
<dbReference type="InterPro" id="IPR035909">
    <property type="entry name" value="CheB_C"/>
</dbReference>
<evidence type="ECO:0000259" key="9">
    <source>
        <dbReference type="PROSITE" id="PS50122"/>
    </source>
</evidence>
<evidence type="ECO:0000313" key="11">
    <source>
        <dbReference type="Proteomes" id="UP000238196"/>
    </source>
</evidence>
<comment type="domain">
    <text evidence="5">Contains a C-terminal catalytic domain, and an N-terminal region which modulates catalytic activity.</text>
</comment>
<comment type="subcellular location">
    <subcellularLocation>
        <location evidence="5">Cytoplasm</location>
    </subcellularLocation>
</comment>
<proteinExistence type="inferred from homology"/>
<evidence type="ECO:0000256" key="5">
    <source>
        <dbReference type="HAMAP-Rule" id="MF_00099"/>
    </source>
</evidence>
<organism evidence="10 11">
    <name type="scientific">Proteobacteria bacterium 228</name>
    <dbReference type="NCBI Taxonomy" id="2083153"/>
    <lineage>
        <taxon>Bacteria</taxon>
        <taxon>Pseudomonadati</taxon>
        <taxon>Pseudomonadota</taxon>
    </lineage>
</organism>
<evidence type="ECO:0000256" key="7">
    <source>
        <dbReference type="PROSITE-ProRule" id="PRU00169"/>
    </source>
</evidence>
<keyword evidence="2 5" id="KW-0145">Chemotaxis</keyword>
<evidence type="ECO:0000256" key="3">
    <source>
        <dbReference type="ARBA" id="ARBA00022801"/>
    </source>
</evidence>
<keyword evidence="1 5" id="KW-0963">Cytoplasm</keyword>
<dbReference type="Gene3D" id="3.40.50.180">
    <property type="entry name" value="Methylesterase CheB, C-terminal domain"/>
    <property type="match status" value="1"/>
</dbReference>
<evidence type="ECO:0000256" key="1">
    <source>
        <dbReference type="ARBA" id="ARBA00022490"/>
    </source>
</evidence>
<dbReference type="PIRSF" id="PIRSF000876">
    <property type="entry name" value="RR_chemtxs_CheB"/>
    <property type="match status" value="1"/>
</dbReference>
<gene>
    <name evidence="5" type="primary">cheB</name>
    <name evidence="10" type="ORF">C4K68_12155</name>
</gene>
<dbReference type="OrthoDB" id="5291131at2"/>
<keyword evidence="3 5" id="KW-0378">Hydrolase</keyword>
<dbReference type="GO" id="GO:0005737">
    <property type="term" value="C:cytoplasm"/>
    <property type="evidence" value="ECO:0007669"/>
    <property type="project" value="UniProtKB-SubCell"/>
</dbReference>
<comment type="catalytic activity">
    <reaction evidence="4 5">
        <text>[protein]-L-glutamate 5-O-methyl ester + H2O = L-glutamyl-[protein] + methanol + H(+)</text>
        <dbReference type="Rhea" id="RHEA:23236"/>
        <dbReference type="Rhea" id="RHEA-COMP:10208"/>
        <dbReference type="Rhea" id="RHEA-COMP:10311"/>
        <dbReference type="ChEBI" id="CHEBI:15377"/>
        <dbReference type="ChEBI" id="CHEBI:15378"/>
        <dbReference type="ChEBI" id="CHEBI:17790"/>
        <dbReference type="ChEBI" id="CHEBI:29973"/>
        <dbReference type="ChEBI" id="CHEBI:82795"/>
        <dbReference type="EC" id="3.1.1.61"/>
    </reaction>
</comment>
<dbReference type="HAMAP" id="MF_00099">
    <property type="entry name" value="CheB_chemtxs"/>
    <property type="match status" value="1"/>
</dbReference>
<dbReference type="Pfam" id="PF01339">
    <property type="entry name" value="CheB_methylest"/>
    <property type="match status" value="1"/>
</dbReference>
<dbReference type="InterPro" id="IPR001789">
    <property type="entry name" value="Sig_transdc_resp-reg_receiver"/>
</dbReference>
<comment type="catalytic activity">
    <reaction evidence="5">
        <text>L-glutaminyl-[protein] + H2O = L-glutamyl-[protein] + NH4(+)</text>
        <dbReference type="Rhea" id="RHEA:16441"/>
        <dbReference type="Rhea" id="RHEA-COMP:10207"/>
        <dbReference type="Rhea" id="RHEA-COMP:10208"/>
        <dbReference type="ChEBI" id="CHEBI:15377"/>
        <dbReference type="ChEBI" id="CHEBI:28938"/>
        <dbReference type="ChEBI" id="CHEBI:29973"/>
        <dbReference type="ChEBI" id="CHEBI:30011"/>
        <dbReference type="EC" id="3.5.1.44"/>
    </reaction>
</comment>
<comment type="caution">
    <text evidence="10">The sequence shown here is derived from an EMBL/GenBank/DDBJ whole genome shotgun (WGS) entry which is preliminary data.</text>
</comment>
<accession>A0A2S5KQW7</accession>
<dbReference type="SMART" id="SM00448">
    <property type="entry name" value="REC"/>
    <property type="match status" value="1"/>
</dbReference>
<comment type="function">
    <text evidence="5">Involved in chemotaxis. Part of a chemotaxis signal transduction system that modulates chemotaxis in response to various stimuli. Catalyzes the demethylation of specific methylglutamate residues introduced into the chemoreceptors (methyl-accepting chemotaxis proteins or MCP) by CheR. Also mediates the irreversible deamidation of specific glutamine residues to glutamic acid.</text>
</comment>
<comment type="PTM">
    <text evidence="5">Phosphorylated by CheA. Phosphorylation of the N-terminal regulatory domain activates the methylesterase activity.</text>
</comment>
<feature type="active site" evidence="5 6">
    <location>
        <position position="288"/>
    </location>
</feature>
<reference evidence="10 11" key="1">
    <citation type="submission" date="2018-02" db="EMBL/GenBank/DDBJ databases">
        <title>novel marine gammaproteobacteria from coastal saline agro ecosystem.</title>
        <authorList>
            <person name="Krishnan R."/>
            <person name="Ramesh Kumar N."/>
        </authorList>
    </citation>
    <scope>NUCLEOTIDE SEQUENCE [LARGE SCALE GENOMIC DNA]</scope>
    <source>
        <strain evidence="10 11">228</strain>
    </source>
</reference>
<evidence type="ECO:0000256" key="2">
    <source>
        <dbReference type="ARBA" id="ARBA00022500"/>
    </source>
</evidence>
<evidence type="ECO:0000313" key="10">
    <source>
        <dbReference type="EMBL" id="PPC77158.1"/>
    </source>
</evidence>
<dbReference type="GO" id="GO:0050568">
    <property type="term" value="F:protein-glutamine glutaminase activity"/>
    <property type="evidence" value="ECO:0007669"/>
    <property type="project" value="UniProtKB-UniRule"/>
</dbReference>
<sequence length="351" mass="38509">MIKVLIVDDSAAIRALLRDIISQDKELQLVAEAGDPYEARELIKVHNPDVLTLDVEMPRMDGITFLKNLMRLRPMPVIMLSTLTTKGAEIAIEALESGAIDCLAKPRLLNDGNLEAFAWELISRLKAAASSRRFLMQRKALAEAQALNWQCPEPLMRQQILAIGASTGGTEAIRDVLMAIPEQCPPIVITQHIPPMFSTRFANRLDGCCRMRVHEAADGQVLQPGNAYIAPGDYHMRLHRYAGRMMIRLDQGDPVNRHRPSVDAMFDSLLDGKTENVTAMLLTGMGRDGAQGMRQLFDSGAYTLAQDEQSSMVWGMPAAAVQLGAAAAVLPLSQMAGAVIEHWKQLAAMSV</sequence>
<evidence type="ECO:0000259" key="8">
    <source>
        <dbReference type="PROSITE" id="PS50110"/>
    </source>
</evidence>
<dbReference type="CDD" id="cd16432">
    <property type="entry name" value="CheB_Rec"/>
    <property type="match status" value="1"/>
</dbReference>
<keyword evidence="5 7" id="KW-0597">Phosphoprotein</keyword>
<dbReference type="Proteomes" id="UP000238196">
    <property type="component" value="Unassembled WGS sequence"/>
</dbReference>
<dbReference type="AlphaFoldDB" id="A0A2S5KQW7"/>
<evidence type="ECO:0000256" key="6">
    <source>
        <dbReference type="PROSITE-ProRule" id="PRU00050"/>
    </source>
</evidence>
<dbReference type="SUPFAM" id="SSF52172">
    <property type="entry name" value="CheY-like"/>
    <property type="match status" value="1"/>
</dbReference>
<dbReference type="GO" id="GO:0000156">
    <property type="term" value="F:phosphorelay response regulator activity"/>
    <property type="evidence" value="ECO:0007669"/>
    <property type="project" value="InterPro"/>
</dbReference>
<dbReference type="Pfam" id="PF00072">
    <property type="entry name" value="Response_reg"/>
    <property type="match status" value="1"/>
</dbReference>
<feature type="domain" description="CheB-type methylesterase" evidence="9">
    <location>
        <begin position="154"/>
        <end position="341"/>
    </location>
</feature>
<dbReference type="PANTHER" id="PTHR42872">
    <property type="entry name" value="PROTEIN-GLUTAMATE METHYLESTERASE/PROTEIN-GLUTAMINE GLUTAMINASE"/>
    <property type="match status" value="1"/>
</dbReference>
<dbReference type="InterPro" id="IPR011006">
    <property type="entry name" value="CheY-like_superfamily"/>
</dbReference>
<feature type="domain" description="Response regulatory" evidence="8">
    <location>
        <begin position="3"/>
        <end position="120"/>
    </location>
</feature>
<dbReference type="InterPro" id="IPR008248">
    <property type="entry name" value="CheB-like"/>
</dbReference>
<feature type="modified residue" description="4-aspartylphosphate" evidence="5 7">
    <location>
        <position position="54"/>
    </location>
</feature>
<dbReference type="SUPFAM" id="SSF52738">
    <property type="entry name" value="Methylesterase CheB, C-terminal domain"/>
    <property type="match status" value="1"/>
</dbReference>
<dbReference type="PANTHER" id="PTHR42872:SF6">
    <property type="entry name" value="PROTEIN-GLUTAMATE METHYLESTERASE_PROTEIN-GLUTAMINE GLUTAMINASE"/>
    <property type="match status" value="1"/>
</dbReference>
<dbReference type="GO" id="GO:0006935">
    <property type="term" value="P:chemotaxis"/>
    <property type="evidence" value="ECO:0007669"/>
    <property type="project" value="UniProtKB-UniRule"/>
</dbReference>
<dbReference type="GO" id="GO:0008984">
    <property type="term" value="F:protein-glutamate methylesterase activity"/>
    <property type="evidence" value="ECO:0007669"/>
    <property type="project" value="UniProtKB-UniRule"/>
</dbReference>
<dbReference type="NCBIfam" id="NF009206">
    <property type="entry name" value="PRK12555.1"/>
    <property type="match status" value="1"/>
</dbReference>
<feature type="active site" evidence="5 6">
    <location>
        <position position="192"/>
    </location>
</feature>
<dbReference type="PROSITE" id="PS50122">
    <property type="entry name" value="CHEB"/>
    <property type="match status" value="1"/>
</dbReference>
<dbReference type="Gene3D" id="3.40.50.2300">
    <property type="match status" value="1"/>
</dbReference>
<evidence type="ECO:0000256" key="4">
    <source>
        <dbReference type="ARBA" id="ARBA00048267"/>
    </source>
</evidence>
<protein>
    <recommendedName>
        <fullName evidence="5">Protein-glutamate methylesterase/protein-glutamine glutaminase</fullName>
        <ecNumber evidence="5">3.1.1.61</ecNumber>
        <ecNumber evidence="5">3.5.1.44</ecNumber>
    </recommendedName>
</protein>
<dbReference type="EMBL" id="PRLP01000035">
    <property type="protein sequence ID" value="PPC77158.1"/>
    <property type="molecule type" value="Genomic_DNA"/>
</dbReference>
<name>A0A2S5KQW7_9PROT</name>
<dbReference type="InterPro" id="IPR000673">
    <property type="entry name" value="Sig_transdc_resp-reg_Me-estase"/>
</dbReference>
<dbReference type="EC" id="3.5.1.44" evidence="5"/>
<comment type="similarity">
    <text evidence="5">Belongs to the CheB family.</text>
</comment>